<keyword evidence="3" id="KW-1185">Reference proteome</keyword>
<dbReference type="Gene3D" id="2.170.270.10">
    <property type="entry name" value="SET domain"/>
    <property type="match status" value="1"/>
</dbReference>
<dbReference type="GeneID" id="36573691"/>
<dbReference type="InterPro" id="IPR046341">
    <property type="entry name" value="SET_dom_sf"/>
</dbReference>
<dbReference type="InParanoid" id="A0A2T3B5G4"/>
<dbReference type="Pfam" id="PF00856">
    <property type="entry name" value="SET"/>
    <property type="match status" value="1"/>
</dbReference>
<dbReference type="SUPFAM" id="SSF82199">
    <property type="entry name" value="SET domain"/>
    <property type="match status" value="1"/>
</dbReference>
<evidence type="ECO:0000313" key="2">
    <source>
        <dbReference type="EMBL" id="PSS22004.1"/>
    </source>
</evidence>
<dbReference type="OrthoDB" id="308383at2759"/>
<gene>
    <name evidence="2" type="ORF">M430DRAFT_274317</name>
</gene>
<sequence>MNPTAPLLAGEQEALDATAQWYLERIYSDINSIWKHKCEFPGTFFLPSSFNDTELFVEDARRRCTEAESMLGIALLHILLYSQTFSEVVASEQPYSEHLWVQILRRVKENELSLGHFAVTRSSTWFDNYPMDKDPPQIPENWTCPPINHPHEVYRAEDGTIKRSVFQSDFNSYHPMNNITENIYNPEHWSRHVEKPKNWPRWQPFPGDPSTCPPDGYGPYARCHGGCKQRTGTKNSRCACIADKTYKHALVEVIQMVSWRPGELNRGVRALARINKDDYIGEYCGEYIPYDHNDLPRFGDSTYAFEWEPTPKFDRRTGLEVEKEDETEDDEPTATLIGGRNGNWAKFINHTEEGRHNVEFRSLAIGGKMRLVVQAIRDIAAGEELKSTYGDLHFTRRSSRIQKLKRQTRTVYSRKPKRRRTRY</sequence>
<dbReference type="EMBL" id="KZ679009">
    <property type="protein sequence ID" value="PSS22004.1"/>
    <property type="molecule type" value="Genomic_DNA"/>
</dbReference>
<dbReference type="PROSITE" id="PS50280">
    <property type="entry name" value="SET"/>
    <property type="match status" value="1"/>
</dbReference>
<proteinExistence type="predicted"/>
<dbReference type="Proteomes" id="UP000241818">
    <property type="component" value="Unassembled WGS sequence"/>
</dbReference>
<organism evidence="2 3">
    <name type="scientific">Amorphotheca resinae ATCC 22711</name>
    <dbReference type="NCBI Taxonomy" id="857342"/>
    <lineage>
        <taxon>Eukaryota</taxon>
        <taxon>Fungi</taxon>
        <taxon>Dikarya</taxon>
        <taxon>Ascomycota</taxon>
        <taxon>Pezizomycotina</taxon>
        <taxon>Leotiomycetes</taxon>
        <taxon>Helotiales</taxon>
        <taxon>Amorphothecaceae</taxon>
        <taxon>Amorphotheca</taxon>
    </lineage>
</organism>
<evidence type="ECO:0000259" key="1">
    <source>
        <dbReference type="PROSITE" id="PS50280"/>
    </source>
</evidence>
<evidence type="ECO:0000313" key="3">
    <source>
        <dbReference type="Proteomes" id="UP000241818"/>
    </source>
</evidence>
<dbReference type="RefSeq" id="XP_024722159.1">
    <property type="nucleotide sequence ID" value="XM_024865610.1"/>
</dbReference>
<protein>
    <recommendedName>
        <fullName evidence="1">SET domain-containing protein</fullName>
    </recommendedName>
</protein>
<dbReference type="SMART" id="SM00317">
    <property type="entry name" value="SET"/>
    <property type="match status" value="1"/>
</dbReference>
<reference evidence="2 3" key="1">
    <citation type="journal article" date="2018" name="New Phytol.">
        <title>Comparative genomics and transcriptomics depict ericoid mycorrhizal fungi as versatile saprotrophs and plant mutualists.</title>
        <authorList>
            <person name="Martino E."/>
            <person name="Morin E."/>
            <person name="Grelet G.A."/>
            <person name="Kuo A."/>
            <person name="Kohler A."/>
            <person name="Daghino S."/>
            <person name="Barry K.W."/>
            <person name="Cichocki N."/>
            <person name="Clum A."/>
            <person name="Dockter R.B."/>
            <person name="Hainaut M."/>
            <person name="Kuo R.C."/>
            <person name="LaButti K."/>
            <person name="Lindahl B.D."/>
            <person name="Lindquist E.A."/>
            <person name="Lipzen A."/>
            <person name="Khouja H.R."/>
            <person name="Magnuson J."/>
            <person name="Murat C."/>
            <person name="Ohm R.A."/>
            <person name="Singer S.W."/>
            <person name="Spatafora J.W."/>
            <person name="Wang M."/>
            <person name="Veneault-Fourrey C."/>
            <person name="Henrissat B."/>
            <person name="Grigoriev I.V."/>
            <person name="Martin F.M."/>
            <person name="Perotto S."/>
        </authorList>
    </citation>
    <scope>NUCLEOTIDE SEQUENCE [LARGE SCALE GENOMIC DNA]</scope>
    <source>
        <strain evidence="2 3">ATCC 22711</strain>
    </source>
</reference>
<dbReference type="InterPro" id="IPR001214">
    <property type="entry name" value="SET_dom"/>
</dbReference>
<name>A0A2T3B5G4_AMORE</name>
<dbReference type="AlphaFoldDB" id="A0A2T3B5G4"/>
<feature type="domain" description="SET" evidence="1">
    <location>
        <begin position="249"/>
        <end position="390"/>
    </location>
</feature>
<accession>A0A2T3B5G4</accession>